<dbReference type="AlphaFoldDB" id="A0A2I0H859"/>
<accession>A0A2I0H859</accession>
<name>A0A2I0H859_PUNGR</name>
<sequence length="60" mass="6647">GLSSPRDGVIREKERVMDPRWPKRLTALLHEVWPRGSMASSSPCRSPPHGPDPSCTIHAC</sequence>
<protein>
    <submittedName>
        <fullName evidence="2">Uncharacterized protein</fullName>
    </submittedName>
</protein>
<keyword evidence="3" id="KW-1185">Reference proteome</keyword>
<reference evidence="2 3" key="1">
    <citation type="submission" date="2017-11" db="EMBL/GenBank/DDBJ databases">
        <title>De-novo sequencing of pomegranate (Punica granatum L.) genome.</title>
        <authorList>
            <person name="Akparov Z."/>
            <person name="Amiraslanov A."/>
            <person name="Hajiyeva S."/>
            <person name="Abbasov M."/>
            <person name="Kaur K."/>
            <person name="Hamwieh A."/>
            <person name="Solovyev V."/>
            <person name="Salamov A."/>
            <person name="Braich B."/>
            <person name="Kosarev P."/>
            <person name="Mahmoud A."/>
            <person name="Hajiyev E."/>
            <person name="Babayeva S."/>
            <person name="Izzatullayeva V."/>
            <person name="Mammadov A."/>
            <person name="Mammadov A."/>
            <person name="Sharifova S."/>
            <person name="Ojaghi J."/>
            <person name="Eynullazada K."/>
            <person name="Bayramov B."/>
            <person name="Abdulazimova A."/>
            <person name="Shahmuradov I."/>
        </authorList>
    </citation>
    <scope>NUCLEOTIDE SEQUENCE [LARGE SCALE GENOMIC DNA]</scope>
    <source>
        <strain evidence="3">cv. AG2017</strain>
        <tissue evidence="2">Leaf</tissue>
    </source>
</reference>
<gene>
    <name evidence="2" type="ORF">CRG98_049630</name>
</gene>
<organism evidence="2 3">
    <name type="scientific">Punica granatum</name>
    <name type="common">Pomegranate</name>
    <dbReference type="NCBI Taxonomy" id="22663"/>
    <lineage>
        <taxon>Eukaryota</taxon>
        <taxon>Viridiplantae</taxon>
        <taxon>Streptophyta</taxon>
        <taxon>Embryophyta</taxon>
        <taxon>Tracheophyta</taxon>
        <taxon>Spermatophyta</taxon>
        <taxon>Magnoliopsida</taxon>
        <taxon>eudicotyledons</taxon>
        <taxon>Gunneridae</taxon>
        <taxon>Pentapetalae</taxon>
        <taxon>rosids</taxon>
        <taxon>malvids</taxon>
        <taxon>Myrtales</taxon>
        <taxon>Lythraceae</taxon>
        <taxon>Punica</taxon>
    </lineage>
</organism>
<feature type="region of interest" description="Disordered" evidence="1">
    <location>
        <begin position="36"/>
        <end position="60"/>
    </location>
</feature>
<feature type="non-terminal residue" evidence="2">
    <location>
        <position position="1"/>
    </location>
</feature>
<evidence type="ECO:0000313" key="3">
    <source>
        <dbReference type="Proteomes" id="UP000233551"/>
    </source>
</evidence>
<proteinExistence type="predicted"/>
<comment type="caution">
    <text evidence="2">The sequence shown here is derived from an EMBL/GenBank/DDBJ whole genome shotgun (WGS) entry which is preliminary data.</text>
</comment>
<dbReference type="EMBL" id="PGOL01041526">
    <property type="protein sequence ID" value="PKI03847.1"/>
    <property type="molecule type" value="Genomic_DNA"/>
</dbReference>
<dbReference type="Proteomes" id="UP000233551">
    <property type="component" value="Unassembled WGS sequence"/>
</dbReference>
<evidence type="ECO:0000313" key="2">
    <source>
        <dbReference type="EMBL" id="PKI03847.1"/>
    </source>
</evidence>
<evidence type="ECO:0000256" key="1">
    <source>
        <dbReference type="SAM" id="MobiDB-lite"/>
    </source>
</evidence>